<dbReference type="SUPFAM" id="SSF144083">
    <property type="entry name" value="Magnesium transport protein CorA, transmembrane region"/>
    <property type="match status" value="1"/>
</dbReference>
<dbReference type="SUPFAM" id="SSF143865">
    <property type="entry name" value="CorA soluble domain-like"/>
    <property type="match status" value="1"/>
</dbReference>
<organism evidence="7 8">
    <name type="scientific">Candidatus Ornithospirochaeta stercoravium</name>
    <dbReference type="NCBI Taxonomy" id="2840897"/>
    <lineage>
        <taxon>Bacteria</taxon>
        <taxon>Pseudomonadati</taxon>
        <taxon>Spirochaetota</taxon>
        <taxon>Spirochaetia</taxon>
        <taxon>Spirochaetales</taxon>
        <taxon>Spirochaetaceae</taxon>
        <taxon>Spirochaetaceae incertae sedis</taxon>
        <taxon>Candidatus Ornithospirochaeta</taxon>
    </lineage>
</organism>
<keyword evidence="5 6" id="KW-0472">Membrane</keyword>
<evidence type="ECO:0000256" key="3">
    <source>
        <dbReference type="ARBA" id="ARBA00022692"/>
    </source>
</evidence>
<dbReference type="PANTHER" id="PTHR47891:SF2">
    <property type="entry name" value="MAGNESIUM AND COBALT TRANSPORTER"/>
    <property type="match status" value="1"/>
</dbReference>
<accession>A0A9D9NCZ5</accession>
<dbReference type="Proteomes" id="UP000810292">
    <property type="component" value="Unassembled WGS sequence"/>
</dbReference>
<comment type="similarity">
    <text evidence="2">Belongs to the CorA metal ion transporter (MIT) (TC 1.A.35) family.</text>
</comment>
<dbReference type="InterPro" id="IPR047199">
    <property type="entry name" value="CorA-like"/>
</dbReference>
<gene>
    <name evidence="7" type="ORF">IAA72_04160</name>
</gene>
<dbReference type="Gene3D" id="1.20.58.340">
    <property type="entry name" value="Magnesium transport protein CorA, transmembrane region"/>
    <property type="match status" value="2"/>
</dbReference>
<evidence type="ECO:0000313" key="7">
    <source>
        <dbReference type="EMBL" id="MBO8468961.1"/>
    </source>
</evidence>
<reference evidence="7" key="2">
    <citation type="journal article" date="2021" name="PeerJ">
        <title>Extensive microbial diversity within the chicken gut microbiome revealed by metagenomics and culture.</title>
        <authorList>
            <person name="Gilroy R."/>
            <person name="Ravi A."/>
            <person name="Getino M."/>
            <person name="Pursley I."/>
            <person name="Horton D.L."/>
            <person name="Alikhan N.F."/>
            <person name="Baker D."/>
            <person name="Gharbi K."/>
            <person name="Hall N."/>
            <person name="Watson M."/>
            <person name="Adriaenssens E.M."/>
            <person name="Foster-Nyarko E."/>
            <person name="Jarju S."/>
            <person name="Secka A."/>
            <person name="Antonio M."/>
            <person name="Oren A."/>
            <person name="Chaudhuri R.R."/>
            <person name="La Ragione R."/>
            <person name="Hildebrand F."/>
            <person name="Pallen M.J."/>
        </authorList>
    </citation>
    <scope>NUCLEOTIDE SEQUENCE</scope>
    <source>
        <strain evidence="7">14700</strain>
    </source>
</reference>
<dbReference type="Pfam" id="PF01544">
    <property type="entry name" value="CorA"/>
    <property type="match status" value="1"/>
</dbReference>
<evidence type="ECO:0000256" key="1">
    <source>
        <dbReference type="ARBA" id="ARBA00004141"/>
    </source>
</evidence>
<dbReference type="Gene3D" id="3.30.460.20">
    <property type="entry name" value="CorA soluble domain-like"/>
    <property type="match status" value="1"/>
</dbReference>
<comment type="subcellular location">
    <subcellularLocation>
        <location evidence="1">Membrane</location>
        <topology evidence="1">Multi-pass membrane protein</topology>
    </subcellularLocation>
</comment>
<dbReference type="GO" id="GO:0016020">
    <property type="term" value="C:membrane"/>
    <property type="evidence" value="ECO:0007669"/>
    <property type="project" value="UniProtKB-SubCell"/>
</dbReference>
<evidence type="ECO:0000256" key="6">
    <source>
        <dbReference type="SAM" id="Phobius"/>
    </source>
</evidence>
<reference evidence="7" key="1">
    <citation type="submission" date="2020-10" db="EMBL/GenBank/DDBJ databases">
        <authorList>
            <person name="Gilroy R."/>
        </authorList>
    </citation>
    <scope>NUCLEOTIDE SEQUENCE</scope>
    <source>
        <strain evidence="7">14700</strain>
    </source>
</reference>
<keyword evidence="4 6" id="KW-1133">Transmembrane helix</keyword>
<dbReference type="CDD" id="cd12827">
    <property type="entry name" value="EcCorA_ZntB-like_u2"/>
    <property type="match status" value="1"/>
</dbReference>
<evidence type="ECO:0000256" key="5">
    <source>
        <dbReference type="ARBA" id="ARBA00023136"/>
    </source>
</evidence>
<sequence length="346" mass="39823">MITKRNDLIQNQQYTWIDVREIDKDDISILTDEYLISAELLADIMDADEQSRIEREDDYTVIICRLPSAEEDEDKPLERTSIPLGMILFPDKIITICRGDSVVIDDFARHRFRQCPVETMEGFVLSILGRAALVYIRFLKYINRQKDLVEEQLQKSIMNYELIQLLQIQKSLVYLTTGLTDNEVLLEKLQKTPYFRLHGEEEMEFLEDAITDNKQAIAMANIYSDILTGTMDAFASVIGNNMNVIMKRLTVISLSLMFPTFITGFFGMNVAIPGMEGKWAWLFCLGICVIVAVIGLFIISDRKNKSVITAGLGEKRGRRKRKDRAEKTPSEIKYLRRKKHTLEGED</sequence>
<dbReference type="InterPro" id="IPR002523">
    <property type="entry name" value="MgTranspt_CorA/ZnTranspt_ZntB"/>
</dbReference>
<evidence type="ECO:0000256" key="2">
    <source>
        <dbReference type="ARBA" id="ARBA00009765"/>
    </source>
</evidence>
<evidence type="ECO:0000256" key="4">
    <source>
        <dbReference type="ARBA" id="ARBA00022989"/>
    </source>
</evidence>
<dbReference type="EMBL" id="JADIMF010000064">
    <property type="protein sequence ID" value="MBO8468961.1"/>
    <property type="molecule type" value="Genomic_DNA"/>
</dbReference>
<keyword evidence="3 6" id="KW-0812">Transmembrane</keyword>
<dbReference type="InterPro" id="IPR045863">
    <property type="entry name" value="CorA_TM1_TM2"/>
</dbReference>
<dbReference type="GO" id="GO:0046873">
    <property type="term" value="F:metal ion transmembrane transporter activity"/>
    <property type="evidence" value="ECO:0007669"/>
    <property type="project" value="InterPro"/>
</dbReference>
<feature type="transmembrane region" description="Helical" evidence="6">
    <location>
        <begin position="249"/>
        <end position="267"/>
    </location>
</feature>
<comment type="caution">
    <text evidence="7">The sequence shown here is derived from an EMBL/GenBank/DDBJ whole genome shotgun (WGS) entry which is preliminary data.</text>
</comment>
<dbReference type="InterPro" id="IPR045861">
    <property type="entry name" value="CorA_cytoplasmic_dom"/>
</dbReference>
<protein>
    <submittedName>
        <fullName evidence="7">Magnesium transporter CorA family protein</fullName>
    </submittedName>
</protein>
<dbReference type="PANTHER" id="PTHR47891">
    <property type="entry name" value="TRANSPORTER-RELATED"/>
    <property type="match status" value="1"/>
</dbReference>
<dbReference type="AlphaFoldDB" id="A0A9D9NCZ5"/>
<name>A0A9D9NCZ5_9SPIO</name>
<feature type="transmembrane region" description="Helical" evidence="6">
    <location>
        <begin position="279"/>
        <end position="299"/>
    </location>
</feature>
<evidence type="ECO:0000313" key="8">
    <source>
        <dbReference type="Proteomes" id="UP000810292"/>
    </source>
</evidence>
<proteinExistence type="inferred from homology"/>